<keyword evidence="4" id="KW-1185">Reference proteome</keyword>
<dbReference type="SMART" id="SM00240">
    <property type="entry name" value="FHA"/>
    <property type="match status" value="2"/>
</dbReference>
<dbReference type="Gene3D" id="2.60.200.20">
    <property type="match status" value="1"/>
</dbReference>
<accession>A0A0F6W3M8</accession>
<protein>
    <recommendedName>
        <fullName evidence="2">FHA domain-containing protein</fullName>
    </recommendedName>
</protein>
<feature type="compositionally biased region" description="Basic and acidic residues" evidence="1">
    <location>
        <begin position="1"/>
        <end position="11"/>
    </location>
</feature>
<dbReference type="RefSeq" id="WP_053233728.1">
    <property type="nucleotide sequence ID" value="NZ_CP011125.1"/>
</dbReference>
<evidence type="ECO:0000313" key="4">
    <source>
        <dbReference type="Proteomes" id="UP000034883"/>
    </source>
</evidence>
<dbReference type="KEGG" id="samy:DB32_003716"/>
<dbReference type="CDD" id="cd00060">
    <property type="entry name" value="FHA"/>
    <property type="match status" value="1"/>
</dbReference>
<dbReference type="PROSITE" id="PS50006">
    <property type="entry name" value="FHA_DOMAIN"/>
    <property type="match status" value="2"/>
</dbReference>
<proteinExistence type="predicted"/>
<dbReference type="Pfam" id="PF00498">
    <property type="entry name" value="FHA"/>
    <property type="match status" value="1"/>
</dbReference>
<dbReference type="AlphaFoldDB" id="A0A0F6W3M8"/>
<feature type="domain" description="FHA" evidence="2">
    <location>
        <begin position="260"/>
        <end position="312"/>
    </location>
</feature>
<evidence type="ECO:0000313" key="3">
    <source>
        <dbReference type="EMBL" id="AKF06567.1"/>
    </source>
</evidence>
<reference evidence="3 4" key="1">
    <citation type="submission" date="2015-03" db="EMBL/GenBank/DDBJ databases">
        <title>Genome assembly of Sandaracinus amylolyticus DSM 53668.</title>
        <authorList>
            <person name="Sharma G."/>
            <person name="Subramanian S."/>
        </authorList>
    </citation>
    <scope>NUCLEOTIDE SEQUENCE [LARGE SCALE GENOMIC DNA]</scope>
    <source>
        <strain evidence="3 4">DSM 53668</strain>
    </source>
</reference>
<dbReference type="SUPFAM" id="SSF49879">
    <property type="entry name" value="SMAD/FHA domain"/>
    <property type="match status" value="2"/>
</dbReference>
<feature type="compositionally biased region" description="Basic and acidic residues" evidence="1">
    <location>
        <begin position="170"/>
        <end position="179"/>
    </location>
</feature>
<feature type="region of interest" description="Disordered" evidence="1">
    <location>
        <begin position="1"/>
        <end position="27"/>
    </location>
</feature>
<dbReference type="Proteomes" id="UP000034883">
    <property type="component" value="Chromosome"/>
</dbReference>
<sequence>MDDSRGSRIDAVRGAPNVGTEMRMGRDEPRLPSHALASAWSSLVPALSLIAPRDASAAYRLFWTGRGENGFRDFALARDAHLIVGRHSACDVVLASDGELSLRHLLIVPARVEGGAGLRLVDLQGSMPMHLDDDSAQRSLLAQGPFAVRLGRYVIGGFPIGPGQPAPPHDLPRSERVDESAEDAPVREAPASASHGHGPYREAAVGRSRTVITALPRPITMVAEIASGSATPDAVGLLGAARDGERARITVGRRALRAGVLVGRADKCDAGLKALLTIRVSRVHAVVIEIDGRVMLYDCASTNGTMLAGRRVRAVELDVDAPVVQLAGSDGVELRWTALRR</sequence>
<dbReference type="EMBL" id="CP011125">
    <property type="protein sequence ID" value="AKF06567.1"/>
    <property type="molecule type" value="Genomic_DNA"/>
</dbReference>
<feature type="region of interest" description="Disordered" evidence="1">
    <location>
        <begin position="161"/>
        <end position="200"/>
    </location>
</feature>
<organism evidence="3 4">
    <name type="scientific">Sandaracinus amylolyticus</name>
    <dbReference type="NCBI Taxonomy" id="927083"/>
    <lineage>
        <taxon>Bacteria</taxon>
        <taxon>Pseudomonadati</taxon>
        <taxon>Myxococcota</taxon>
        <taxon>Polyangia</taxon>
        <taxon>Polyangiales</taxon>
        <taxon>Sandaracinaceae</taxon>
        <taxon>Sandaracinus</taxon>
    </lineage>
</organism>
<evidence type="ECO:0000259" key="2">
    <source>
        <dbReference type="PROSITE" id="PS50006"/>
    </source>
</evidence>
<dbReference type="InterPro" id="IPR008984">
    <property type="entry name" value="SMAD_FHA_dom_sf"/>
</dbReference>
<feature type="domain" description="FHA" evidence="2">
    <location>
        <begin position="82"/>
        <end position="107"/>
    </location>
</feature>
<dbReference type="InterPro" id="IPR000253">
    <property type="entry name" value="FHA_dom"/>
</dbReference>
<name>A0A0F6W3M8_9BACT</name>
<evidence type="ECO:0000256" key="1">
    <source>
        <dbReference type="SAM" id="MobiDB-lite"/>
    </source>
</evidence>
<gene>
    <name evidence="3" type="ORF">DB32_003716</name>
</gene>
<dbReference type="STRING" id="927083.DB32_003716"/>